<dbReference type="PROSITE" id="PS51880">
    <property type="entry name" value="TGS"/>
    <property type="match status" value="1"/>
</dbReference>
<dbReference type="InterPro" id="IPR031167">
    <property type="entry name" value="G_OBG"/>
</dbReference>
<dbReference type="EMBL" id="QBLH01001786">
    <property type="protein sequence ID" value="TGZ51148.1"/>
    <property type="molecule type" value="Genomic_DNA"/>
</dbReference>
<dbReference type="InterPro" id="IPR012676">
    <property type="entry name" value="TGS-like"/>
</dbReference>
<dbReference type="CDD" id="cd04867">
    <property type="entry name" value="TGS_YchF_OLA1"/>
    <property type="match status" value="1"/>
</dbReference>
<evidence type="ECO:0000256" key="8">
    <source>
        <dbReference type="ARBA" id="ARBA00022842"/>
    </source>
</evidence>
<dbReference type="InterPro" id="IPR004095">
    <property type="entry name" value="TGS"/>
</dbReference>
<dbReference type="PRINTS" id="PR00326">
    <property type="entry name" value="GTP1OBG"/>
</dbReference>
<evidence type="ECO:0000313" key="11">
    <source>
        <dbReference type="EMBL" id="TGZ51148.1"/>
    </source>
</evidence>
<evidence type="ECO:0000256" key="7">
    <source>
        <dbReference type="ARBA" id="ARBA00022840"/>
    </source>
</evidence>
<organism evidence="11 12">
    <name type="scientific">Temnothorax longispinosus</name>
    <dbReference type="NCBI Taxonomy" id="300112"/>
    <lineage>
        <taxon>Eukaryota</taxon>
        <taxon>Metazoa</taxon>
        <taxon>Ecdysozoa</taxon>
        <taxon>Arthropoda</taxon>
        <taxon>Hexapoda</taxon>
        <taxon>Insecta</taxon>
        <taxon>Pterygota</taxon>
        <taxon>Neoptera</taxon>
        <taxon>Endopterygota</taxon>
        <taxon>Hymenoptera</taxon>
        <taxon>Apocrita</taxon>
        <taxon>Aculeata</taxon>
        <taxon>Formicoidea</taxon>
        <taxon>Formicidae</taxon>
        <taxon>Myrmicinae</taxon>
        <taxon>Temnothorax</taxon>
    </lineage>
</organism>
<evidence type="ECO:0000259" key="9">
    <source>
        <dbReference type="PROSITE" id="PS51710"/>
    </source>
</evidence>
<dbReference type="PANTHER" id="PTHR23305">
    <property type="entry name" value="OBG GTPASE FAMILY"/>
    <property type="match status" value="1"/>
</dbReference>
<evidence type="ECO:0000256" key="3">
    <source>
        <dbReference type="ARBA" id="ARBA00022490"/>
    </source>
</evidence>
<dbReference type="PROSITE" id="PS51710">
    <property type="entry name" value="G_OBG"/>
    <property type="match status" value="1"/>
</dbReference>
<keyword evidence="5" id="KW-0547">Nucleotide-binding</keyword>
<dbReference type="InterPro" id="IPR012675">
    <property type="entry name" value="Beta-grasp_dom_sf"/>
</dbReference>
<gene>
    <name evidence="11" type="ORF">DBV15_08615</name>
</gene>
<dbReference type="GO" id="GO:0046872">
    <property type="term" value="F:metal ion binding"/>
    <property type="evidence" value="ECO:0007669"/>
    <property type="project" value="UniProtKB-KW"/>
</dbReference>
<keyword evidence="12" id="KW-1185">Reference proteome</keyword>
<dbReference type="InterPro" id="IPR006073">
    <property type="entry name" value="GTP-bd"/>
</dbReference>
<dbReference type="GO" id="GO:0005737">
    <property type="term" value="C:cytoplasm"/>
    <property type="evidence" value="ECO:0007669"/>
    <property type="project" value="UniProtKB-SubCell"/>
</dbReference>
<dbReference type="NCBIfam" id="TIGR00092">
    <property type="entry name" value="redox-regulated ATPase YchF"/>
    <property type="match status" value="1"/>
</dbReference>
<keyword evidence="8" id="KW-0460">Magnesium</keyword>
<dbReference type="Proteomes" id="UP000310200">
    <property type="component" value="Unassembled WGS sequence"/>
</dbReference>
<comment type="subcellular location">
    <subcellularLocation>
        <location evidence="2">Cytoplasm</location>
    </subcellularLocation>
</comment>
<feature type="domain" description="TGS" evidence="10">
    <location>
        <begin position="1632"/>
        <end position="1715"/>
    </location>
</feature>
<dbReference type="Gene3D" id="3.40.50.300">
    <property type="entry name" value="P-loop containing nucleotide triphosphate hydrolases"/>
    <property type="match status" value="5"/>
</dbReference>
<dbReference type="GO" id="GO:0005525">
    <property type="term" value="F:GTP binding"/>
    <property type="evidence" value="ECO:0007669"/>
    <property type="project" value="InterPro"/>
</dbReference>
<keyword evidence="6" id="KW-0378">Hydrolase</keyword>
<dbReference type="STRING" id="300112.A0A4S2KT16"/>
<feature type="domain" description="OBG-type G" evidence="9">
    <location>
        <begin position="1421"/>
        <end position="1611"/>
    </location>
</feature>
<dbReference type="InterPro" id="IPR027417">
    <property type="entry name" value="P-loop_NTPase"/>
</dbReference>
<evidence type="ECO:0000256" key="1">
    <source>
        <dbReference type="ARBA" id="ARBA00001946"/>
    </source>
</evidence>
<dbReference type="InterPro" id="IPR004396">
    <property type="entry name" value="ATPase_YchF/OLA1"/>
</dbReference>
<keyword evidence="3" id="KW-0963">Cytoplasm</keyword>
<evidence type="ECO:0000256" key="4">
    <source>
        <dbReference type="ARBA" id="ARBA00022723"/>
    </source>
</evidence>
<sequence length="1727" mass="197628">MAYKYSESHFINIINNSSYDDFTPGEILQKTNMAPKKPEEPERKPLIGRVGTNLKMGIVGIPNVGKSTFFNVLTKSQAAAENFPFCTIDPNENKYLDIHSSFLELIGDSRCVQKIVAPSSIVHPKANLYYAFAEDIHPMERIVTASKFFEKEKLSPQAVSREKLFTNQDPYSKDEAVNRYLRTDPPSFVIFGKPGLDHANVASAVADAWNCVLISPTSLIKQEIDAGTDKGRYMEKILRLGRSVGPEILANLIRSRVRTRDVKHRGYVIGCLPFIPNNVSFDYSYCSPVSNANGTCPEFCENATIESHEAHEDSITFDNSGCKTQFDYVREIARQIDEVFTVWPRKPLIIIYLVCSKRDVASRCARRRVNYSTGDIFYENEFTVLSESERDESDTSYDFSQAANELIADDDRRSVRLISDVTNDIVAKCDLYERLALPVIDKWILAHDPQHVVRVDGRSSVRRILQILETRLRTLPLLPSILPKEMIEQNDARFPEMSSEMTLSDEFAEKSAEETFETLRRREVVSIKFPWRLSAWNFYCPVELAQGRAVKGLPKHAVRFLDKIFFLSSREAKNLFIENPRTFLLPPNPRPACKVAVFGPKYAGKSELSTRLAEILGGTVINVDKIIKELVKQREKYPFQEFENDSSVRVSLKPIDVSVDEKADIIVRNIKRIPDEKLEDELRRDGGYIVDGMCVDVEVWRKIVEANIVFEEVVVLFEEEPYAYLLNKFRTFSYLDDSIDDTEADREEHLEHLTQFESEWARFAGQIPEFKGNVIKCNLANIENVMEYVINYIRHLFDVVTTAANVEEKNKEDKILEETAAMENEANLADKDVEEKKEDNLIVDLATAERLLDCGYYFFSSFGRWCPVQIYTNAIPISMFLPMKARGQIFPVIRRPHIYFLAGEEALSAFLNDPSKYLARDLRPPLIPLRISIIGPPKCGKTTLANRFAKTYGMRVITRGKTLRHVLRYYPWTESARIIEDQLRAGQTASCESVTRAIEMFCIGSRAATQGYILDDCPANREEAEQLAVLGIQPMIVLDLKADLEFCLECLSWDNDDTRSPLNLSADFLSRRYEDWQTSQASFRDWLKGFSQNVVELDATKSKWHVWTRADHAVRSRFADIVLYFREANSDKVHSLKHMCVSPYEFRSRQNRFKSYCPVCLSRENILKTSGQSVISQGMVQFREYFYWICPRHMNAFVKDPLRYLSPVTASLLDELPRILREIVDPEHACWARRLQVGGLCLVTYVDGLPDRRLTPGRVELGVILKDKVYLFCSEECREKFLAQHDKYSNTDIAFPRELPPIEVRRLPDLGFLEQTVAKTLVEAVNLIAARRPKIFGLSAAVSAAICIGVHLKTRNVTENLIEMDIYEAASKRIAGRDRIIEIVTDTMKKKFNPYFDKFRLWLKLQIRISSKVPAFLHVMDIAGLVKGASEGQGLGNSFLSHVGACDGIFHLCRAFEDDDVTHIEGDVNPVRDLDIISEELRLKDVEFLNVHLEKLEKLVIRGNDKKLKPEYDTLLKVKGVLTDEKKHIRFADWSANDIEVLNKYLFLTSKPIIYLVNLSEKDYIRKKNKWLIKIKEWVDKNDPGAVLIPFSGVFENKILDMDEAERAKYFEEHKVTSALDKIIVQGYKALQLQYFFTSGHDEVKAWTIQKGMKAPQAAGKIHTDFEKGFIMAEVMKFEDFKNEGSEGAVKAAGKYRQQGRNYVVEDGDIIFFKFNAGAGLKDAKKK</sequence>
<reference evidence="11 12" key="1">
    <citation type="journal article" date="2019" name="Philos. Trans. R. Soc. Lond., B, Biol. Sci.">
        <title>Ant behaviour and brain gene expression of defending hosts depend on the ecological success of the intruding social parasite.</title>
        <authorList>
            <person name="Kaur R."/>
            <person name="Stoldt M."/>
            <person name="Jongepier E."/>
            <person name="Feldmeyer B."/>
            <person name="Menzel F."/>
            <person name="Bornberg-Bauer E."/>
            <person name="Foitzik S."/>
        </authorList>
    </citation>
    <scope>NUCLEOTIDE SEQUENCE [LARGE SCALE GENOMIC DNA]</scope>
    <source>
        <tissue evidence="11">Whole body</tissue>
    </source>
</reference>
<dbReference type="SUPFAM" id="SSF81271">
    <property type="entry name" value="TGS-like"/>
    <property type="match status" value="1"/>
</dbReference>
<dbReference type="PANTHER" id="PTHR23305:SF11">
    <property type="entry name" value="OBG-LIKE ATPASE 1"/>
    <property type="match status" value="1"/>
</dbReference>
<keyword evidence="7" id="KW-0067">ATP-binding</keyword>
<keyword evidence="4" id="KW-0479">Metal-binding</keyword>
<evidence type="ECO:0000256" key="5">
    <source>
        <dbReference type="ARBA" id="ARBA00022741"/>
    </source>
</evidence>
<dbReference type="GO" id="GO:0005524">
    <property type="term" value="F:ATP binding"/>
    <property type="evidence" value="ECO:0007669"/>
    <property type="project" value="UniProtKB-KW"/>
</dbReference>
<dbReference type="Pfam" id="PF00406">
    <property type="entry name" value="ADK"/>
    <property type="match status" value="1"/>
</dbReference>
<evidence type="ECO:0000256" key="6">
    <source>
        <dbReference type="ARBA" id="ARBA00022801"/>
    </source>
</evidence>
<name>A0A4S2KT16_9HYME</name>
<protein>
    <recommendedName>
        <fullName evidence="13">Obg-like ATPase 1</fullName>
    </recommendedName>
</protein>
<dbReference type="GO" id="GO:0016887">
    <property type="term" value="F:ATP hydrolysis activity"/>
    <property type="evidence" value="ECO:0007669"/>
    <property type="project" value="InterPro"/>
</dbReference>
<evidence type="ECO:0000256" key="2">
    <source>
        <dbReference type="ARBA" id="ARBA00004496"/>
    </source>
</evidence>
<proteinExistence type="predicted"/>
<dbReference type="Gene3D" id="3.10.20.30">
    <property type="match status" value="1"/>
</dbReference>
<evidence type="ECO:0000313" key="12">
    <source>
        <dbReference type="Proteomes" id="UP000310200"/>
    </source>
</evidence>
<comment type="cofactor">
    <cofactor evidence="1">
        <name>Mg(2+)</name>
        <dbReference type="ChEBI" id="CHEBI:18420"/>
    </cofactor>
</comment>
<dbReference type="FunFam" id="1.10.150.300:FF:000003">
    <property type="entry name" value="Obg-like ATPase 1"/>
    <property type="match status" value="1"/>
</dbReference>
<evidence type="ECO:0008006" key="13">
    <source>
        <dbReference type="Google" id="ProtNLM"/>
    </source>
</evidence>
<dbReference type="InterPro" id="IPR023192">
    <property type="entry name" value="TGS-like_dom_sf"/>
</dbReference>
<dbReference type="Pfam" id="PF06071">
    <property type="entry name" value="YchF-GTPase_C"/>
    <property type="match status" value="1"/>
</dbReference>
<dbReference type="InterPro" id="IPR013029">
    <property type="entry name" value="YchF_C"/>
</dbReference>
<dbReference type="FunFam" id="3.10.20.30:FF:000029">
    <property type="entry name" value="Obg-like ATPase 1"/>
    <property type="match status" value="1"/>
</dbReference>
<dbReference type="Pfam" id="PF01926">
    <property type="entry name" value="MMR_HSR1"/>
    <property type="match status" value="1"/>
</dbReference>
<evidence type="ECO:0000259" key="10">
    <source>
        <dbReference type="PROSITE" id="PS51880"/>
    </source>
</evidence>
<dbReference type="Gene3D" id="1.10.150.300">
    <property type="entry name" value="TGS-like domain"/>
    <property type="match status" value="1"/>
</dbReference>
<dbReference type="SUPFAM" id="SSF52540">
    <property type="entry name" value="P-loop containing nucleoside triphosphate hydrolases"/>
    <property type="match status" value="4"/>
</dbReference>
<comment type="caution">
    <text evidence="11">The sequence shown here is derived from an EMBL/GenBank/DDBJ whole genome shotgun (WGS) entry which is preliminary data.</text>
</comment>
<accession>A0A4S2KT16</accession>